<keyword evidence="3" id="KW-1185">Reference proteome</keyword>
<dbReference type="RefSeq" id="WP_345930257.1">
    <property type="nucleotide sequence ID" value="NZ_JBDIVF010000015.1"/>
</dbReference>
<dbReference type="Proteomes" id="UP001548590">
    <property type="component" value="Unassembled WGS sequence"/>
</dbReference>
<protein>
    <submittedName>
        <fullName evidence="2">Uncharacterized protein</fullName>
    </submittedName>
</protein>
<evidence type="ECO:0000313" key="2">
    <source>
        <dbReference type="EMBL" id="MET1491948.1"/>
    </source>
</evidence>
<keyword evidence="1" id="KW-0812">Transmembrane</keyword>
<name>A0ABV2CW06_9RHOO</name>
<gene>
    <name evidence="2" type="ORF">ABVT11_19065</name>
</gene>
<evidence type="ECO:0000256" key="1">
    <source>
        <dbReference type="SAM" id="Phobius"/>
    </source>
</evidence>
<evidence type="ECO:0000313" key="3">
    <source>
        <dbReference type="Proteomes" id="UP001548590"/>
    </source>
</evidence>
<comment type="caution">
    <text evidence="2">The sequence shown here is derived from an EMBL/GenBank/DDBJ whole genome shotgun (WGS) entry which is preliminary data.</text>
</comment>
<organism evidence="2 3">
    <name type="scientific">Uliginosibacterium paludis</name>
    <dbReference type="NCBI Taxonomy" id="1615952"/>
    <lineage>
        <taxon>Bacteria</taxon>
        <taxon>Pseudomonadati</taxon>
        <taxon>Pseudomonadota</taxon>
        <taxon>Betaproteobacteria</taxon>
        <taxon>Rhodocyclales</taxon>
        <taxon>Zoogloeaceae</taxon>
        <taxon>Uliginosibacterium</taxon>
    </lineage>
</organism>
<accession>A0ABV2CW06</accession>
<reference evidence="2 3" key="1">
    <citation type="submission" date="2024-07" db="EMBL/GenBank/DDBJ databases">
        <title>Uliginosibacterium paludis KCTC:42655.</title>
        <authorList>
            <person name="Kim M.K."/>
        </authorList>
    </citation>
    <scope>NUCLEOTIDE SEQUENCE [LARGE SCALE GENOMIC DNA]</scope>
    <source>
        <strain evidence="2 3">KCTC 42655</strain>
    </source>
</reference>
<feature type="transmembrane region" description="Helical" evidence="1">
    <location>
        <begin position="21"/>
        <end position="43"/>
    </location>
</feature>
<sequence length="45" mass="4764">MPPVPSRFHRPDPPGLLALSAALRLSAAMLLIALLWSGVVWALSA</sequence>
<keyword evidence="1" id="KW-0472">Membrane</keyword>
<dbReference type="EMBL" id="JBEWLZ010000018">
    <property type="protein sequence ID" value="MET1491948.1"/>
    <property type="molecule type" value="Genomic_DNA"/>
</dbReference>
<proteinExistence type="predicted"/>
<keyword evidence="1" id="KW-1133">Transmembrane helix</keyword>